<gene>
    <name evidence="7" type="ORF">A3B50_00780</name>
</gene>
<feature type="transmembrane region" description="Helical" evidence="6">
    <location>
        <begin position="47"/>
        <end position="73"/>
    </location>
</feature>
<feature type="transmembrane region" description="Helical" evidence="6">
    <location>
        <begin position="186"/>
        <end position="206"/>
    </location>
</feature>
<keyword evidence="3 6" id="KW-0812">Transmembrane</keyword>
<reference evidence="7 8" key="1">
    <citation type="journal article" date="2016" name="Nat. Commun.">
        <title>Thousands of microbial genomes shed light on interconnected biogeochemical processes in an aquifer system.</title>
        <authorList>
            <person name="Anantharaman K."/>
            <person name="Brown C.T."/>
            <person name="Hug L.A."/>
            <person name="Sharon I."/>
            <person name="Castelle C.J."/>
            <person name="Probst A.J."/>
            <person name="Thomas B.C."/>
            <person name="Singh A."/>
            <person name="Wilkins M.J."/>
            <person name="Karaoz U."/>
            <person name="Brodie E.L."/>
            <person name="Williams K.H."/>
            <person name="Hubbard S.S."/>
            <person name="Banfield J.F."/>
        </authorList>
    </citation>
    <scope>NUCLEOTIDE SEQUENCE [LARGE SCALE GENOMIC DNA]</scope>
</reference>
<feature type="transmembrane region" description="Helical" evidence="6">
    <location>
        <begin position="305"/>
        <end position="325"/>
    </location>
</feature>
<dbReference type="Pfam" id="PF01943">
    <property type="entry name" value="Polysacc_synt"/>
    <property type="match status" value="1"/>
</dbReference>
<feature type="transmembrane region" description="Helical" evidence="6">
    <location>
        <begin position="345"/>
        <end position="363"/>
    </location>
</feature>
<feature type="transmembrane region" description="Helical" evidence="6">
    <location>
        <begin position="402"/>
        <end position="421"/>
    </location>
</feature>
<feature type="transmembrane region" description="Helical" evidence="6">
    <location>
        <begin position="164"/>
        <end position="180"/>
    </location>
</feature>
<dbReference type="InterPro" id="IPR002797">
    <property type="entry name" value="Polysacc_synth"/>
</dbReference>
<evidence type="ECO:0000256" key="5">
    <source>
        <dbReference type="ARBA" id="ARBA00023136"/>
    </source>
</evidence>
<accession>A0A1F7J5C2</accession>
<feature type="transmembrane region" description="Helical" evidence="6">
    <location>
        <begin position="370"/>
        <end position="390"/>
    </location>
</feature>
<sequence length="428" mass="48525">MRERLLGFLRNANSKNVIINTIGNYLNVGFTAFFALVLVRIMSPAQYGVLSVLLGIAYVLANVLDFGATAAIYSTLPLLLEKKRERVYHFIKTTFAFQSLSSSAVLLILFLTFPYLDKVFFKTGAPEIELYITALAVLFLIWQNFVLNILFAAKKFLVANIHNNLQNVLKTGILLLVIYFKSVTVGWVLFIFGVIGPILFFITLALDRKDAVFVFLKAQIRRDEFRAGYTLTYFAATQLFNLGARMDLFLLSFFLLKNDVGYYGLSQKIILSILTTVISVTQVLSPNFAKVHTKSQARHELKNGFLYLLIPTALYILLFFTPNWVFYFFFTDRFAPAAMITKSLVPAYIIFTLGSLPLQFVLYTIRKPIYVLYGNILYFLIMTVGCYILIPQMGVKAPPLVNLLAILAPVAVLTITTFYAYKKLPTRE</sequence>
<evidence type="ECO:0000256" key="3">
    <source>
        <dbReference type="ARBA" id="ARBA00022692"/>
    </source>
</evidence>
<protein>
    <recommendedName>
        <fullName evidence="9">Polysaccharide biosynthesis protein C-terminal domain-containing protein</fullName>
    </recommendedName>
</protein>
<organism evidence="7 8">
    <name type="scientific">Candidatus Roizmanbacteria bacterium RIFCSPLOWO2_01_FULL_40_42</name>
    <dbReference type="NCBI Taxonomy" id="1802066"/>
    <lineage>
        <taxon>Bacteria</taxon>
        <taxon>Candidatus Roizmaniibacteriota</taxon>
    </lineage>
</organism>
<keyword evidence="5 6" id="KW-0472">Membrane</keyword>
<evidence type="ECO:0000256" key="2">
    <source>
        <dbReference type="ARBA" id="ARBA00022475"/>
    </source>
</evidence>
<comment type="caution">
    <text evidence="7">The sequence shown here is derived from an EMBL/GenBank/DDBJ whole genome shotgun (WGS) entry which is preliminary data.</text>
</comment>
<name>A0A1F7J5C2_9BACT</name>
<proteinExistence type="predicted"/>
<feature type="transmembrane region" description="Helical" evidence="6">
    <location>
        <begin position="227"/>
        <end position="256"/>
    </location>
</feature>
<dbReference type="PANTHER" id="PTHR30250:SF11">
    <property type="entry name" value="O-ANTIGEN TRANSPORTER-RELATED"/>
    <property type="match status" value="1"/>
</dbReference>
<dbReference type="GO" id="GO:0005886">
    <property type="term" value="C:plasma membrane"/>
    <property type="evidence" value="ECO:0007669"/>
    <property type="project" value="UniProtKB-SubCell"/>
</dbReference>
<feature type="transmembrane region" description="Helical" evidence="6">
    <location>
        <begin position="262"/>
        <end position="284"/>
    </location>
</feature>
<evidence type="ECO:0000313" key="7">
    <source>
        <dbReference type="EMBL" id="OGK50799.1"/>
    </source>
</evidence>
<dbReference type="PANTHER" id="PTHR30250">
    <property type="entry name" value="PST FAMILY PREDICTED COLANIC ACID TRANSPORTER"/>
    <property type="match status" value="1"/>
</dbReference>
<evidence type="ECO:0008006" key="9">
    <source>
        <dbReference type="Google" id="ProtNLM"/>
    </source>
</evidence>
<evidence type="ECO:0000313" key="8">
    <source>
        <dbReference type="Proteomes" id="UP000178558"/>
    </source>
</evidence>
<evidence type="ECO:0000256" key="1">
    <source>
        <dbReference type="ARBA" id="ARBA00004651"/>
    </source>
</evidence>
<evidence type="ECO:0000256" key="4">
    <source>
        <dbReference type="ARBA" id="ARBA00022989"/>
    </source>
</evidence>
<feature type="transmembrane region" description="Helical" evidence="6">
    <location>
        <begin position="128"/>
        <end position="152"/>
    </location>
</feature>
<keyword evidence="4 6" id="KW-1133">Transmembrane helix</keyword>
<comment type="subcellular location">
    <subcellularLocation>
        <location evidence="1">Cell membrane</location>
        <topology evidence="1">Multi-pass membrane protein</topology>
    </subcellularLocation>
</comment>
<feature type="transmembrane region" description="Helical" evidence="6">
    <location>
        <begin position="21"/>
        <end position="41"/>
    </location>
</feature>
<evidence type="ECO:0000256" key="6">
    <source>
        <dbReference type="SAM" id="Phobius"/>
    </source>
</evidence>
<dbReference type="Proteomes" id="UP000178558">
    <property type="component" value="Unassembled WGS sequence"/>
</dbReference>
<keyword evidence="2" id="KW-1003">Cell membrane</keyword>
<feature type="transmembrane region" description="Helical" evidence="6">
    <location>
        <begin position="94"/>
        <end position="116"/>
    </location>
</feature>
<dbReference type="InterPro" id="IPR050833">
    <property type="entry name" value="Poly_Biosynth_Transport"/>
</dbReference>
<dbReference type="EMBL" id="MGAQ01000010">
    <property type="protein sequence ID" value="OGK50799.1"/>
    <property type="molecule type" value="Genomic_DNA"/>
</dbReference>
<dbReference type="AlphaFoldDB" id="A0A1F7J5C2"/>